<evidence type="ECO:0008006" key="4">
    <source>
        <dbReference type="Google" id="ProtNLM"/>
    </source>
</evidence>
<accession>A0A4D4KR87</accession>
<keyword evidence="3" id="KW-1185">Reference proteome</keyword>
<dbReference type="InterPro" id="IPR029063">
    <property type="entry name" value="SAM-dependent_MTases_sf"/>
</dbReference>
<dbReference type="InterPro" id="IPR006764">
    <property type="entry name" value="SAM_dep_MeTrfase_SAV2177_type"/>
</dbReference>
<dbReference type="Proteomes" id="UP000301309">
    <property type="component" value="Unassembled WGS sequence"/>
</dbReference>
<feature type="region of interest" description="Disordered" evidence="1">
    <location>
        <begin position="205"/>
        <end position="266"/>
    </location>
</feature>
<reference evidence="2 3" key="1">
    <citation type="journal article" date="2020" name="Int. J. Syst. Evol. Microbiol.">
        <title>Reclassification of Streptomyces castelarensis and Streptomyces sporoclivatus as later heterotypic synonyms of Streptomyces antimycoticus.</title>
        <authorList>
            <person name="Komaki H."/>
            <person name="Tamura T."/>
        </authorList>
    </citation>
    <scope>NUCLEOTIDE SEQUENCE [LARGE SCALE GENOMIC DNA]</scope>
    <source>
        <strain evidence="2 3">NBRC 13459</strain>
    </source>
</reference>
<evidence type="ECO:0000313" key="3">
    <source>
        <dbReference type="Proteomes" id="UP000301309"/>
    </source>
</evidence>
<name>A0A4D4KR87_STRVO</name>
<proteinExistence type="predicted"/>
<feature type="compositionally biased region" description="Polar residues" evidence="1">
    <location>
        <begin position="256"/>
        <end position="266"/>
    </location>
</feature>
<dbReference type="AlphaFoldDB" id="A0A4D4KR87"/>
<protein>
    <recommendedName>
        <fullName evidence="4">S-adenosyl methyltransferase</fullName>
    </recommendedName>
</protein>
<dbReference type="OrthoDB" id="3607322at2"/>
<dbReference type="Gene3D" id="3.40.50.150">
    <property type="entry name" value="Vaccinia Virus protein VP39"/>
    <property type="match status" value="1"/>
</dbReference>
<sequence length="313" mass="34076">MIDDTAHGARLYAHFLGDQRDDWPGDLTLAQRIERRVPNVSLIARNQRAFIMRAVATLAGYGIRQFLDIGSGLAHSPNVHEVAQAADPDCRVVYVDQDAVITANQEASFAVDERVRHLTADVRDPDAILQAPVVREFIDFDEPVGLLLASVFLFVPDDADPAGIIKRLVGALPSGSYVAFSQGTYDYDDDRRPVHHLTRMYAEGGVIVTPGTRPPSPDSSTERAWPSSPPASWPPTAGDPRTSGRVRRPTPAFTPPSRTSRNGATSGLQIDRLMTIIKGNSMFCAVFSAFLPRARSGVCRLRPPSPALAQEAL</sequence>
<evidence type="ECO:0000313" key="2">
    <source>
        <dbReference type="EMBL" id="GDY49426.1"/>
    </source>
</evidence>
<dbReference type="SUPFAM" id="SSF53335">
    <property type="entry name" value="S-adenosyl-L-methionine-dependent methyltransferases"/>
    <property type="match status" value="1"/>
</dbReference>
<evidence type="ECO:0000256" key="1">
    <source>
        <dbReference type="SAM" id="MobiDB-lite"/>
    </source>
</evidence>
<gene>
    <name evidence="2" type="ORF">SVIO_000490</name>
</gene>
<dbReference type="EMBL" id="BJHW01000001">
    <property type="protein sequence ID" value="GDY49426.1"/>
    <property type="molecule type" value="Genomic_DNA"/>
</dbReference>
<dbReference type="Pfam" id="PF04672">
    <property type="entry name" value="Methyltransf_19"/>
    <property type="match status" value="1"/>
</dbReference>
<comment type="caution">
    <text evidence="2">The sequence shown here is derived from an EMBL/GenBank/DDBJ whole genome shotgun (WGS) entry which is preliminary data.</text>
</comment>
<organism evidence="2 3">
    <name type="scientific">Streptomyces violaceusniger</name>
    <dbReference type="NCBI Taxonomy" id="68280"/>
    <lineage>
        <taxon>Bacteria</taxon>
        <taxon>Bacillati</taxon>
        <taxon>Actinomycetota</taxon>
        <taxon>Actinomycetes</taxon>
        <taxon>Kitasatosporales</taxon>
        <taxon>Streptomycetaceae</taxon>
        <taxon>Streptomyces</taxon>
        <taxon>Streptomyces violaceusniger group</taxon>
    </lineage>
</organism>